<gene>
    <name evidence="2" type="ORF">OSH07_05280</name>
</gene>
<evidence type="ECO:0000256" key="1">
    <source>
        <dbReference type="ARBA" id="ARBA00006479"/>
    </source>
</evidence>
<reference evidence="2" key="1">
    <citation type="submission" date="2022-11" db="EMBL/GenBank/DDBJ databases">
        <title>Biodiversity and phylogenetic relationships of bacteria.</title>
        <authorList>
            <person name="Machado R.A.R."/>
            <person name="Bhat A."/>
            <person name="Loulou A."/>
            <person name="Kallel S."/>
        </authorList>
    </citation>
    <scope>NUCLEOTIDE SEQUENCE</scope>
    <source>
        <strain evidence="2">K-TC2</strain>
    </source>
</reference>
<protein>
    <submittedName>
        <fullName evidence="2">ROK family protein</fullName>
    </submittedName>
</protein>
<dbReference type="SUPFAM" id="SSF53067">
    <property type="entry name" value="Actin-like ATPase domain"/>
    <property type="match status" value="1"/>
</dbReference>
<accession>A0A9X3IKK8</accession>
<dbReference type="PROSITE" id="PS01125">
    <property type="entry name" value="ROK"/>
    <property type="match status" value="1"/>
</dbReference>
<dbReference type="AlphaFoldDB" id="A0A9X3IKK8"/>
<dbReference type="EMBL" id="JAPKNK010000002">
    <property type="protein sequence ID" value="MCX5568596.1"/>
    <property type="molecule type" value="Genomic_DNA"/>
</dbReference>
<dbReference type="InterPro" id="IPR000600">
    <property type="entry name" value="ROK"/>
</dbReference>
<evidence type="ECO:0000313" key="3">
    <source>
        <dbReference type="Proteomes" id="UP001144805"/>
    </source>
</evidence>
<dbReference type="Gene3D" id="3.30.420.40">
    <property type="match status" value="2"/>
</dbReference>
<dbReference type="Proteomes" id="UP001144805">
    <property type="component" value="Unassembled WGS sequence"/>
</dbReference>
<proteinExistence type="inferred from homology"/>
<dbReference type="PANTHER" id="PTHR18964">
    <property type="entry name" value="ROK (REPRESSOR, ORF, KINASE) FAMILY"/>
    <property type="match status" value="1"/>
</dbReference>
<organism evidence="2 3">
    <name type="scientific">Kaistia nematophila</name>
    <dbReference type="NCBI Taxonomy" id="2994654"/>
    <lineage>
        <taxon>Bacteria</taxon>
        <taxon>Pseudomonadati</taxon>
        <taxon>Pseudomonadota</taxon>
        <taxon>Alphaproteobacteria</taxon>
        <taxon>Hyphomicrobiales</taxon>
        <taxon>Kaistiaceae</taxon>
        <taxon>Kaistia</taxon>
    </lineage>
</organism>
<comment type="similarity">
    <text evidence="1">Belongs to the ROK (NagC/XylR) family.</text>
</comment>
<dbReference type="InterPro" id="IPR043129">
    <property type="entry name" value="ATPase_NBD"/>
</dbReference>
<comment type="caution">
    <text evidence="2">The sequence shown here is derived from an EMBL/GenBank/DDBJ whole genome shotgun (WGS) entry which is preliminary data.</text>
</comment>
<evidence type="ECO:0000313" key="2">
    <source>
        <dbReference type="EMBL" id="MCX5568596.1"/>
    </source>
</evidence>
<name>A0A9X3IKK8_9HYPH</name>
<dbReference type="Pfam" id="PF00480">
    <property type="entry name" value="ROK"/>
    <property type="match status" value="1"/>
</dbReference>
<dbReference type="RefSeq" id="WP_266337569.1">
    <property type="nucleotide sequence ID" value="NZ_JAPKNK010000002.1"/>
</dbReference>
<dbReference type="InterPro" id="IPR049874">
    <property type="entry name" value="ROK_cs"/>
</dbReference>
<keyword evidence="3" id="KW-1185">Reference proteome</keyword>
<sequence length="316" mass="32027">MTRAALAIDLGGTELRAAVVEANGHVAAFAATPTDAQGGPDAVIAQMVALLDRVRSEAPAAEIVGLGVGAPGPLDPDAGIVVDAPTLLGWRNVPLTSILSERLGLAVQLENDANAAALGEWRFGAGQGTQSMVFITVSTGVGGGVIVDGHLLHGRRGLAGEIGHMAVSEQPVRCSCGGLGCWEAFASGTALAREASKLVESGGAPEIGRLAGSEPVTGRHVAEAARQGDGPALKLLDDEARWLGVGLTNLLHLYSPERLILGGGVGSLLPMMQARIEGTIRERAMSAFRDVPVVAAALGRNAGLVGAASLMLQGSP</sequence>
<dbReference type="PANTHER" id="PTHR18964:SF149">
    <property type="entry name" value="BIFUNCTIONAL UDP-N-ACETYLGLUCOSAMINE 2-EPIMERASE_N-ACETYLMANNOSAMINE KINASE"/>
    <property type="match status" value="1"/>
</dbReference>